<feature type="transmembrane region" description="Helical" evidence="1">
    <location>
        <begin position="33"/>
        <end position="53"/>
    </location>
</feature>
<dbReference type="RefSeq" id="WP_143775852.1">
    <property type="nucleotide sequence ID" value="NZ_VKKU01000001.1"/>
</dbReference>
<keyword evidence="1" id="KW-0812">Transmembrane</keyword>
<dbReference type="OrthoDB" id="4960523at2"/>
<dbReference type="AlphaFoldDB" id="A0A553WJN3"/>
<evidence type="ECO:0000256" key="1">
    <source>
        <dbReference type="SAM" id="Phobius"/>
    </source>
</evidence>
<feature type="transmembrane region" description="Helical" evidence="1">
    <location>
        <begin position="59"/>
        <end position="78"/>
    </location>
</feature>
<gene>
    <name evidence="2" type="ORF">FOM92_05970</name>
</gene>
<name>A0A553WJN3_9SPHN</name>
<dbReference type="Pfam" id="PF11335">
    <property type="entry name" value="DUF3137"/>
    <property type="match status" value="1"/>
</dbReference>
<proteinExistence type="predicted"/>
<evidence type="ECO:0000313" key="3">
    <source>
        <dbReference type="Proteomes" id="UP000320160"/>
    </source>
</evidence>
<dbReference type="Proteomes" id="UP000320160">
    <property type="component" value="Unassembled WGS sequence"/>
</dbReference>
<reference evidence="2 3" key="1">
    <citation type="submission" date="2019-07" db="EMBL/GenBank/DDBJ databases">
        <authorList>
            <person name="Park M."/>
        </authorList>
    </citation>
    <scope>NUCLEOTIDE SEQUENCE [LARGE SCALE GENOMIC DNA]</scope>
    <source>
        <strain evidence="2 3">KCTC32445</strain>
    </source>
</reference>
<keyword evidence="1" id="KW-0472">Membrane</keyword>
<sequence>MIALPDVDTLMADGLQGRLDSLMAERAKAKEKMIWTGAGGIVSAVLVGFIFHIFGLSEIGYFAASVVGGGALAWASNIRQKMINSLKHEMNGALARSLQLDYSVAAFSGQEFENARTYGLLPTYDGKYLQDQWHGSIDGTDFLLYEAKLTEEQGSGKNRRTVTKFEGVVLRFQFARPFMGTTLVRRDGFKITLFGDSKSYNGQTLERIKMVDPRFEDAFDVYGTDQVEARYLVHPAYCERLIELEREFEGDRLAALFLGGDLIVTLQTGNMFESATLNPKRDRELLGKTIAQFGSITKLVKLLNERPRS</sequence>
<evidence type="ECO:0000313" key="2">
    <source>
        <dbReference type="EMBL" id="TSB04937.1"/>
    </source>
</evidence>
<keyword evidence="1" id="KW-1133">Transmembrane helix</keyword>
<comment type="caution">
    <text evidence="2">The sequence shown here is derived from an EMBL/GenBank/DDBJ whole genome shotgun (WGS) entry which is preliminary data.</text>
</comment>
<organism evidence="2 3">
    <name type="scientific">Sphingorhabdus contaminans</name>
    <dbReference type="NCBI Taxonomy" id="1343899"/>
    <lineage>
        <taxon>Bacteria</taxon>
        <taxon>Pseudomonadati</taxon>
        <taxon>Pseudomonadota</taxon>
        <taxon>Alphaproteobacteria</taxon>
        <taxon>Sphingomonadales</taxon>
        <taxon>Sphingomonadaceae</taxon>
        <taxon>Sphingorhabdus</taxon>
    </lineage>
</organism>
<keyword evidence="3" id="KW-1185">Reference proteome</keyword>
<protein>
    <submittedName>
        <fullName evidence="2">DUF3137 domain-containing protein</fullName>
    </submittedName>
</protein>
<dbReference type="InterPro" id="IPR021484">
    <property type="entry name" value="DUF3137"/>
</dbReference>
<dbReference type="EMBL" id="VKKU01000001">
    <property type="protein sequence ID" value="TSB04937.1"/>
    <property type="molecule type" value="Genomic_DNA"/>
</dbReference>
<accession>A0A553WJN3</accession>